<accession>A0A9X1HY89</accession>
<dbReference type="RefSeq" id="WP_225699786.1">
    <property type="nucleotide sequence ID" value="NZ_JAIXNE010000007.1"/>
</dbReference>
<keyword evidence="1" id="KW-0812">Transmembrane</keyword>
<sequence length="1059" mass="120251">MNAMLPIPAKRLLRTLGILLTVFSVILSGVTGVLYFQQDKFVSQLVEQLNHDFHGRIEISGSHISPFRQFPYISVDLEDVRIFETKEAGSEILLEVADVYVGFSISDILSRETEIRKLTFDQGFISLVQHIDGSFNIVNALSPEPDGSTDDSEDVHLSLNTVELKNIDLLKFNEENGILVEAFIESAKSGFRTTGDSLDISLSSKFLFNLILANDTSILHDKHVELQTRLSYHYESSLLKISKSSVLIEKALFLMEGSVDVDNDMFLDLRFDGNKPNFDLFLAFTPPELVPLFNRYDNGGRIYFNASVKGPSINGHSPFINVDFGCEEAFVQNTNAGKEVNDLFFRGHFTNGEKRDPSTMKLSIQDFSARPETGEFKGNVVVTNFDSPEIDMQVTCNFDLDFLADFLDINNLQDVTGSISLQMNFHDIIDISQPEKSIEKLNESYFTELKVRNLNFNSTAYSLPVRDVNIHAIMDGHRAEIDQFDLKVGNSDLSVKAVVSDLPAILHHTDIPVEAVLDIKSTLLDLEKITQATDSTGMEEQIKDLSLRLKLNSSARAITESEFLPVGEFFIEQLNARFTHYPHKLHDFHADVLINPKDFKVIDFTGMIDESDFHFNGTLQHYDLWFMDKPEGETVLDFTLDSDLLQLDDLFSYRGENYVPEDYRHEEFRDLKLHGTAALEFKEKLLRSDITIDRLDAGMKVHNMRFEQFAGRFVIDSTRLEATNVRGRLGNSDFTANLTYNFLSDSIPHEFSLSSKRLDFDQLFAWNPPPAGKEMKPEDHEAGFNIFELPFSNLSFEFNIDQMNYHRLRFTDFNLDGKMQKNHFVFIDTLAMKTAGGEIGLKGYFNGSDPSSIYFSPEVSASNIDLDQLLFKFENFGQDHLVSENLHGKLSGKISGKVHMHADMVPIIDDSEIHMDLAVHNGSLNNYSAFDGLSDYFVDKNLDHVRFDTLRNTIDLKDGQLSIPSMNINSTLGYFEISGQQNTDLTMEYYLRIPIKVVTQAGFQKLFGKKDQDNSGQVDEIEYRDENKRTRFVNIKIEGTPDEYRISLGKDRKNALGSK</sequence>
<dbReference type="EMBL" id="JAIXNE010000007">
    <property type="protein sequence ID" value="MCA6078927.1"/>
    <property type="molecule type" value="Genomic_DNA"/>
</dbReference>
<comment type="caution">
    <text evidence="2">The sequence shown here is derived from an EMBL/GenBank/DDBJ whole genome shotgun (WGS) entry which is preliminary data.</text>
</comment>
<feature type="transmembrane region" description="Helical" evidence="1">
    <location>
        <begin position="12"/>
        <end position="36"/>
    </location>
</feature>
<dbReference type="InterPro" id="IPR052894">
    <property type="entry name" value="AsmA-related"/>
</dbReference>
<name>A0A9X1HY89_9BACT</name>
<evidence type="ECO:0000313" key="2">
    <source>
        <dbReference type="EMBL" id="MCA6078927.1"/>
    </source>
</evidence>
<organism evidence="2 3">
    <name type="scientific">Fulvivirga sedimenti</name>
    <dbReference type="NCBI Taxonomy" id="2879465"/>
    <lineage>
        <taxon>Bacteria</taxon>
        <taxon>Pseudomonadati</taxon>
        <taxon>Bacteroidota</taxon>
        <taxon>Cytophagia</taxon>
        <taxon>Cytophagales</taxon>
        <taxon>Fulvivirgaceae</taxon>
        <taxon>Fulvivirga</taxon>
    </lineage>
</organism>
<dbReference type="GO" id="GO:0090313">
    <property type="term" value="P:regulation of protein targeting to membrane"/>
    <property type="evidence" value="ECO:0007669"/>
    <property type="project" value="TreeGrafter"/>
</dbReference>
<evidence type="ECO:0000256" key="1">
    <source>
        <dbReference type="SAM" id="Phobius"/>
    </source>
</evidence>
<proteinExistence type="predicted"/>
<keyword evidence="3" id="KW-1185">Reference proteome</keyword>
<gene>
    <name evidence="2" type="ORF">LDX50_28895</name>
</gene>
<dbReference type="PANTHER" id="PTHR30441:SF8">
    <property type="entry name" value="DUF748 DOMAIN-CONTAINING PROTEIN"/>
    <property type="match status" value="1"/>
</dbReference>
<protein>
    <recommendedName>
        <fullName evidence="4">AsmA-like C-terminal domain-containing protein</fullName>
    </recommendedName>
</protein>
<evidence type="ECO:0000313" key="3">
    <source>
        <dbReference type="Proteomes" id="UP001139409"/>
    </source>
</evidence>
<dbReference type="InterPro" id="IPR018247">
    <property type="entry name" value="EF_Hand_1_Ca_BS"/>
</dbReference>
<keyword evidence="1" id="KW-0472">Membrane</keyword>
<reference evidence="2" key="1">
    <citation type="submission" date="2021-09" db="EMBL/GenBank/DDBJ databases">
        <title>Fulvivirga sp. isolated from coastal sediment.</title>
        <authorList>
            <person name="Yu H."/>
        </authorList>
    </citation>
    <scope>NUCLEOTIDE SEQUENCE</scope>
    <source>
        <strain evidence="2">1062</strain>
    </source>
</reference>
<dbReference type="PANTHER" id="PTHR30441">
    <property type="entry name" value="DUF748 DOMAIN-CONTAINING PROTEIN"/>
    <property type="match status" value="1"/>
</dbReference>
<dbReference type="PROSITE" id="PS00018">
    <property type="entry name" value="EF_HAND_1"/>
    <property type="match status" value="1"/>
</dbReference>
<dbReference type="GO" id="GO:0005886">
    <property type="term" value="C:plasma membrane"/>
    <property type="evidence" value="ECO:0007669"/>
    <property type="project" value="TreeGrafter"/>
</dbReference>
<dbReference type="AlphaFoldDB" id="A0A9X1HY89"/>
<keyword evidence="1" id="KW-1133">Transmembrane helix</keyword>
<dbReference type="Proteomes" id="UP001139409">
    <property type="component" value="Unassembled WGS sequence"/>
</dbReference>
<evidence type="ECO:0008006" key="4">
    <source>
        <dbReference type="Google" id="ProtNLM"/>
    </source>
</evidence>